<feature type="binding site" evidence="10">
    <location>
        <position position="120"/>
    </location>
    <ligand>
        <name>substrate</name>
    </ligand>
</feature>
<evidence type="ECO:0000313" key="14">
    <source>
        <dbReference type="Proteomes" id="UP001065549"/>
    </source>
</evidence>
<feature type="binding site" evidence="10">
    <location>
        <begin position="62"/>
        <end position="65"/>
    </location>
    <ligand>
        <name>substrate</name>
    </ligand>
</feature>
<dbReference type="AlphaFoldDB" id="A0A9J6QUB3"/>
<evidence type="ECO:0000256" key="4">
    <source>
        <dbReference type="ARBA" id="ARBA00016471"/>
    </source>
</evidence>
<evidence type="ECO:0000256" key="12">
    <source>
        <dbReference type="RuleBase" id="RU000532"/>
    </source>
</evidence>
<dbReference type="GO" id="GO:0006094">
    <property type="term" value="P:gluconeogenesis"/>
    <property type="evidence" value="ECO:0007669"/>
    <property type="project" value="TreeGrafter"/>
</dbReference>
<keyword evidence="8 10" id="KW-0067">ATP-binding</keyword>
<dbReference type="Pfam" id="PF00162">
    <property type="entry name" value="PGK"/>
    <property type="match status" value="1"/>
</dbReference>
<name>A0A9J6QUB3_9FIRM</name>
<comment type="subunit">
    <text evidence="10">Monomer.</text>
</comment>
<evidence type="ECO:0000256" key="10">
    <source>
        <dbReference type="HAMAP-Rule" id="MF_00145"/>
    </source>
</evidence>
<protein>
    <recommendedName>
        <fullName evidence="4 10">Phosphoglycerate kinase</fullName>
        <ecNumber evidence="3 10">2.7.2.3</ecNumber>
    </recommendedName>
</protein>
<dbReference type="EMBL" id="JAOSHN010000003">
    <property type="protein sequence ID" value="MCU7378351.1"/>
    <property type="molecule type" value="Genomic_DNA"/>
</dbReference>
<evidence type="ECO:0000256" key="8">
    <source>
        <dbReference type="ARBA" id="ARBA00022840"/>
    </source>
</evidence>
<evidence type="ECO:0000256" key="6">
    <source>
        <dbReference type="ARBA" id="ARBA00022741"/>
    </source>
</evidence>
<dbReference type="Gene3D" id="3.40.50.1260">
    <property type="entry name" value="Phosphoglycerate kinase, N-terminal domain"/>
    <property type="match status" value="2"/>
</dbReference>
<accession>A0A9J6QUB3</accession>
<dbReference type="InterPro" id="IPR036043">
    <property type="entry name" value="Phosphoglycerate_kinase_sf"/>
</dbReference>
<dbReference type="GO" id="GO:0004618">
    <property type="term" value="F:phosphoglycerate kinase activity"/>
    <property type="evidence" value="ECO:0007669"/>
    <property type="project" value="UniProtKB-UniRule"/>
</dbReference>
<evidence type="ECO:0000313" key="13">
    <source>
        <dbReference type="EMBL" id="MCU7378351.1"/>
    </source>
</evidence>
<evidence type="ECO:0000256" key="11">
    <source>
        <dbReference type="PIRSR" id="PIRSR000724-2"/>
    </source>
</evidence>
<feature type="binding site" evidence="10">
    <location>
        <position position="39"/>
    </location>
    <ligand>
        <name>substrate</name>
    </ligand>
</feature>
<dbReference type="InterPro" id="IPR001576">
    <property type="entry name" value="Phosphoglycerate_kinase"/>
</dbReference>
<dbReference type="GO" id="GO:0043531">
    <property type="term" value="F:ADP binding"/>
    <property type="evidence" value="ECO:0007669"/>
    <property type="project" value="TreeGrafter"/>
</dbReference>
<dbReference type="GO" id="GO:0005524">
    <property type="term" value="F:ATP binding"/>
    <property type="evidence" value="ECO:0007669"/>
    <property type="project" value="UniProtKB-KW"/>
</dbReference>
<evidence type="ECO:0000256" key="9">
    <source>
        <dbReference type="ARBA" id="ARBA00023152"/>
    </source>
</evidence>
<keyword evidence="9 10" id="KW-0324">Glycolysis</keyword>
<organism evidence="13 14">
    <name type="scientific">Hominibacterium faecale</name>
    <dbReference type="NCBI Taxonomy" id="2839743"/>
    <lineage>
        <taxon>Bacteria</taxon>
        <taxon>Bacillati</taxon>
        <taxon>Bacillota</taxon>
        <taxon>Clostridia</taxon>
        <taxon>Peptostreptococcales</taxon>
        <taxon>Anaerovoracaceae</taxon>
        <taxon>Hominibacterium</taxon>
    </lineage>
</organism>
<dbReference type="RefSeq" id="WP_253019839.1">
    <property type="nucleotide sequence ID" value="NZ_JAOSHN010000003.1"/>
</dbReference>
<comment type="caution">
    <text evidence="10">Lacks conserved residue(s) required for the propagation of feature annotation.</text>
</comment>
<reference evidence="13" key="1">
    <citation type="submission" date="2022-09" db="EMBL/GenBank/DDBJ databases">
        <title>Culturomic study of gut microbiota in children with autism spectrum disorder.</title>
        <authorList>
            <person name="Efimov B.A."/>
            <person name="Chaplin A.V."/>
            <person name="Sokolova S.R."/>
            <person name="Pikina A.P."/>
            <person name="Korzhanova M."/>
            <person name="Belova V."/>
            <person name="Korostin D."/>
        </authorList>
    </citation>
    <scope>NUCLEOTIDE SEQUENCE</scope>
    <source>
        <strain evidence="13">ASD5510</strain>
    </source>
</reference>
<comment type="subcellular location">
    <subcellularLocation>
        <location evidence="10">Cytoplasm</location>
    </subcellularLocation>
</comment>
<proteinExistence type="inferred from homology"/>
<dbReference type="PRINTS" id="PR00477">
    <property type="entry name" value="PHGLYCKINASE"/>
</dbReference>
<feature type="binding site" evidence="10">
    <location>
        <position position="166"/>
    </location>
    <ligand>
        <name>substrate</name>
    </ligand>
</feature>
<dbReference type="GO" id="GO:0006096">
    <property type="term" value="P:glycolytic process"/>
    <property type="evidence" value="ECO:0007669"/>
    <property type="project" value="UniProtKB-UniRule"/>
</dbReference>
<sequence>MIKWKTVDDYDYRNKVTLLRVDINSPIHPGTKKILNENRIHKSVPTIQKLLDKGAKLVIIAHQGDTLDYENLIPMEEHAQKLNQYINGGIRYIDDPCGPAAQEEIRKLKAGEGLLLGNLRYLTEETSTFENVVSLKPELMEQTYLVRSLLPLCDYYVNDAFSAAHRNAPSMAAFQRLLPTAAGELMCREVEALDQIIESPDHPCLFVLGGAKISDAFGMMKQVLETGKADKILTCGVTGEIMLMAKGYSLGEKKELFIRERGLDRFVQEARQYLDKYPQKIDYPVDVVYERSGERCTLDIDELPKSELFMDIGEKTIEHYRREIIQAKTIFVNGPAGAYENPLFERGTKEVWEAIAAAKGYSVIGGGDTVSAAQRYINLDDIGYVCTAGGAMVRYVSGTKLPLIEAMDGAQSKG</sequence>
<keyword evidence="6 10" id="KW-0547">Nucleotide-binding</keyword>
<comment type="pathway">
    <text evidence="2 10">Carbohydrate degradation; glycolysis; pyruvate from D-glyceraldehyde 3-phosphate: step 2/5.</text>
</comment>
<dbReference type="PANTHER" id="PTHR11406:SF23">
    <property type="entry name" value="PHOSPHOGLYCERATE KINASE 1, CHLOROPLASTIC-RELATED"/>
    <property type="match status" value="1"/>
</dbReference>
<dbReference type="PROSITE" id="PS00111">
    <property type="entry name" value="PGLYCERATE_KINASE"/>
    <property type="match status" value="1"/>
</dbReference>
<evidence type="ECO:0000256" key="1">
    <source>
        <dbReference type="ARBA" id="ARBA00000642"/>
    </source>
</evidence>
<evidence type="ECO:0000256" key="7">
    <source>
        <dbReference type="ARBA" id="ARBA00022777"/>
    </source>
</evidence>
<evidence type="ECO:0000256" key="2">
    <source>
        <dbReference type="ARBA" id="ARBA00004838"/>
    </source>
</evidence>
<keyword evidence="10" id="KW-0963">Cytoplasm</keyword>
<dbReference type="InterPro" id="IPR015824">
    <property type="entry name" value="Phosphoglycerate_kinase_N"/>
</dbReference>
<dbReference type="Proteomes" id="UP001065549">
    <property type="component" value="Unassembled WGS sequence"/>
</dbReference>
<dbReference type="PANTHER" id="PTHR11406">
    <property type="entry name" value="PHOSPHOGLYCERATE KINASE"/>
    <property type="match status" value="1"/>
</dbReference>
<keyword evidence="14" id="KW-1185">Reference proteome</keyword>
<comment type="similarity">
    <text evidence="10 12">Belongs to the phosphoglycerate kinase family.</text>
</comment>
<dbReference type="SUPFAM" id="SSF53748">
    <property type="entry name" value="Phosphoglycerate kinase"/>
    <property type="match status" value="1"/>
</dbReference>
<evidence type="ECO:0000256" key="5">
    <source>
        <dbReference type="ARBA" id="ARBA00022679"/>
    </source>
</evidence>
<keyword evidence="5 10" id="KW-0808">Transferase</keyword>
<feature type="binding site" evidence="10">
    <location>
        <begin position="22"/>
        <end position="24"/>
    </location>
    <ligand>
        <name>substrate</name>
    </ligand>
</feature>
<dbReference type="InterPro" id="IPR015911">
    <property type="entry name" value="Phosphoglycerate_kinase_CS"/>
</dbReference>
<comment type="caution">
    <text evidence="13">The sequence shown here is derived from an EMBL/GenBank/DDBJ whole genome shotgun (WGS) entry which is preliminary data.</text>
</comment>
<gene>
    <name evidence="10 13" type="primary">pgk</name>
    <name evidence="13" type="ORF">OBO34_08275</name>
</gene>
<dbReference type="PIRSF" id="PIRSF000724">
    <property type="entry name" value="Pgk"/>
    <property type="match status" value="1"/>
</dbReference>
<feature type="binding site" evidence="10 11">
    <location>
        <position position="340"/>
    </location>
    <ligand>
        <name>ATP</name>
        <dbReference type="ChEBI" id="CHEBI:30616"/>
    </ligand>
</feature>
<feature type="binding site" evidence="10 11">
    <location>
        <begin position="366"/>
        <end position="369"/>
    </location>
    <ligand>
        <name>ATP</name>
        <dbReference type="ChEBI" id="CHEBI:30616"/>
    </ligand>
</feature>
<keyword evidence="7 10" id="KW-0418">Kinase</keyword>
<comment type="catalytic activity">
    <reaction evidence="1 10 12">
        <text>(2R)-3-phosphoglycerate + ATP = (2R)-3-phospho-glyceroyl phosphate + ADP</text>
        <dbReference type="Rhea" id="RHEA:14801"/>
        <dbReference type="ChEBI" id="CHEBI:30616"/>
        <dbReference type="ChEBI" id="CHEBI:57604"/>
        <dbReference type="ChEBI" id="CHEBI:58272"/>
        <dbReference type="ChEBI" id="CHEBI:456216"/>
        <dbReference type="EC" id="2.7.2.3"/>
    </reaction>
</comment>
<dbReference type="EC" id="2.7.2.3" evidence="3 10"/>
<evidence type="ECO:0000256" key="3">
    <source>
        <dbReference type="ARBA" id="ARBA00013061"/>
    </source>
</evidence>
<dbReference type="HAMAP" id="MF_00145">
    <property type="entry name" value="Phosphoglyc_kinase"/>
    <property type="match status" value="1"/>
</dbReference>
<dbReference type="GO" id="GO:0005829">
    <property type="term" value="C:cytosol"/>
    <property type="evidence" value="ECO:0007669"/>
    <property type="project" value="TreeGrafter"/>
</dbReference>